<organism evidence="1 2">
    <name type="scientific">Liparis tanakae</name>
    <name type="common">Tanaka's snailfish</name>
    <dbReference type="NCBI Taxonomy" id="230148"/>
    <lineage>
        <taxon>Eukaryota</taxon>
        <taxon>Metazoa</taxon>
        <taxon>Chordata</taxon>
        <taxon>Craniata</taxon>
        <taxon>Vertebrata</taxon>
        <taxon>Euteleostomi</taxon>
        <taxon>Actinopterygii</taxon>
        <taxon>Neopterygii</taxon>
        <taxon>Teleostei</taxon>
        <taxon>Neoteleostei</taxon>
        <taxon>Acanthomorphata</taxon>
        <taxon>Eupercaria</taxon>
        <taxon>Perciformes</taxon>
        <taxon>Cottioidei</taxon>
        <taxon>Cottales</taxon>
        <taxon>Liparidae</taxon>
        <taxon>Liparis</taxon>
    </lineage>
</organism>
<dbReference type="Proteomes" id="UP000314294">
    <property type="component" value="Unassembled WGS sequence"/>
</dbReference>
<gene>
    <name evidence="1" type="ORF">EYF80_005794</name>
</gene>
<dbReference type="EMBL" id="SRLO01000030">
    <property type="protein sequence ID" value="TNN83923.1"/>
    <property type="molecule type" value="Genomic_DNA"/>
</dbReference>
<accession>A0A4Z2J351</accession>
<evidence type="ECO:0000313" key="1">
    <source>
        <dbReference type="EMBL" id="TNN83923.1"/>
    </source>
</evidence>
<reference evidence="1 2" key="1">
    <citation type="submission" date="2019-03" db="EMBL/GenBank/DDBJ databases">
        <title>First draft genome of Liparis tanakae, snailfish: a comprehensive survey of snailfish specific genes.</title>
        <authorList>
            <person name="Kim W."/>
            <person name="Song I."/>
            <person name="Jeong J.-H."/>
            <person name="Kim D."/>
            <person name="Kim S."/>
            <person name="Ryu S."/>
            <person name="Song J.Y."/>
            <person name="Lee S.K."/>
        </authorList>
    </citation>
    <scope>NUCLEOTIDE SEQUENCE [LARGE SCALE GENOMIC DNA]</scope>
    <source>
        <tissue evidence="1">Muscle</tissue>
    </source>
</reference>
<keyword evidence="2" id="KW-1185">Reference proteome</keyword>
<proteinExistence type="predicted"/>
<evidence type="ECO:0000313" key="2">
    <source>
        <dbReference type="Proteomes" id="UP000314294"/>
    </source>
</evidence>
<protein>
    <submittedName>
        <fullName evidence="1">Uncharacterized protein</fullName>
    </submittedName>
</protein>
<sequence length="207" mass="22682">MTVIALKTPCGDDKKPNPLDLSSLHALDSVVYEKLLRLYAKPLGLSLGWKAEGPHGRSVTALVMSAVDRVPLLCEAFGEGSWRRRPASVQPISRVSNGVNPGCSNTLLLKDPCHPCRAEFRFSSGQGRRGTGLKGTAQIHETPRVRIQDPDEVRWRRFAQVGPQANQQHFSQSALLNDVTGIMIGDEVQRRSCSSTPSFAGFAEMME</sequence>
<name>A0A4Z2J351_9TELE</name>
<comment type="caution">
    <text evidence="1">The sequence shown here is derived from an EMBL/GenBank/DDBJ whole genome shotgun (WGS) entry which is preliminary data.</text>
</comment>
<dbReference type="AlphaFoldDB" id="A0A4Z2J351"/>